<gene>
    <name evidence="1" type="ORF">GLOTRDRAFT_101048</name>
</gene>
<evidence type="ECO:0000313" key="2">
    <source>
        <dbReference type="Proteomes" id="UP000030669"/>
    </source>
</evidence>
<dbReference type="Proteomes" id="UP000030669">
    <property type="component" value="Unassembled WGS sequence"/>
</dbReference>
<dbReference type="GeneID" id="19298414"/>
<evidence type="ECO:0000313" key="1">
    <source>
        <dbReference type="EMBL" id="EPQ52699.1"/>
    </source>
</evidence>
<protein>
    <submittedName>
        <fullName evidence="1">Uncharacterized protein</fullName>
    </submittedName>
</protein>
<sequence>MVRQDGSRLRQPLVHLIPPRGMDIASATTTNGHCLLDRKGRFPADGRYWCVRDRRVWFRGILRGIGFASNVAAATASRRSKLPRPASRRGTA</sequence>
<accession>S7RJ98</accession>
<proteinExistence type="predicted"/>
<dbReference type="AlphaFoldDB" id="S7RJ98"/>
<reference evidence="1 2" key="1">
    <citation type="journal article" date="2012" name="Science">
        <title>The Paleozoic origin of enzymatic lignin decomposition reconstructed from 31 fungal genomes.</title>
        <authorList>
            <person name="Floudas D."/>
            <person name="Binder M."/>
            <person name="Riley R."/>
            <person name="Barry K."/>
            <person name="Blanchette R.A."/>
            <person name="Henrissat B."/>
            <person name="Martinez A.T."/>
            <person name="Otillar R."/>
            <person name="Spatafora J.W."/>
            <person name="Yadav J.S."/>
            <person name="Aerts A."/>
            <person name="Benoit I."/>
            <person name="Boyd A."/>
            <person name="Carlson A."/>
            <person name="Copeland A."/>
            <person name="Coutinho P.M."/>
            <person name="de Vries R.P."/>
            <person name="Ferreira P."/>
            <person name="Findley K."/>
            <person name="Foster B."/>
            <person name="Gaskell J."/>
            <person name="Glotzer D."/>
            <person name="Gorecki P."/>
            <person name="Heitman J."/>
            <person name="Hesse C."/>
            <person name="Hori C."/>
            <person name="Igarashi K."/>
            <person name="Jurgens J.A."/>
            <person name="Kallen N."/>
            <person name="Kersten P."/>
            <person name="Kohler A."/>
            <person name="Kuees U."/>
            <person name="Kumar T.K.A."/>
            <person name="Kuo A."/>
            <person name="LaButti K."/>
            <person name="Larrondo L.F."/>
            <person name="Lindquist E."/>
            <person name="Ling A."/>
            <person name="Lombard V."/>
            <person name="Lucas S."/>
            <person name="Lundell T."/>
            <person name="Martin R."/>
            <person name="McLaughlin D.J."/>
            <person name="Morgenstern I."/>
            <person name="Morin E."/>
            <person name="Murat C."/>
            <person name="Nagy L.G."/>
            <person name="Nolan M."/>
            <person name="Ohm R.A."/>
            <person name="Patyshakuliyeva A."/>
            <person name="Rokas A."/>
            <person name="Ruiz-Duenas F.J."/>
            <person name="Sabat G."/>
            <person name="Salamov A."/>
            <person name="Samejima M."/>
            <person name="Schmutz J."/>
            <person name="Slot J.C."/>
            <person name="St John F."/>
            <person name="Stenlid J."/>
            <person name="Sun H."/>
            <person name="Sun S."/>
            <person name="Syed K."/>
            <person name="Tsang A."/>
            <person name="Wiebenga A."/>
            <person name="Young D."/>
            <person name="Pisabarro A."/>
            <person name="Eastwood D.C."/>
            <person name="Martin F."/>
            <person name="Cullen D."/>
            <person name="Grigoriev I.V."/>
            <person name="Hibbett D.S."/>
        </authorList>
    </citation>
    <scope>NUCLEOTIDE SEQUENCE [LARGE SCALE GENOMIC DNA]</scope>
    <source>
        <strain evidence="1 2">ATCC 11539</strain>
    </source>
</reference>
<keyword evidence="2" id="KW-1185">Reference proteome</keyword>
<dbReference type="HOGENOM" id="CLU_2413462_0_0_1"/>
<dbReference type="KEGG" id="gtr:GLOTRDRAFT_101048"/>
<dbReference type="EMBL" id="KB469307">
    <property type="protein sequence ID" value="EPQ52699.1"/>
    <property type="molecule type" value="Genomic_DNA"/>
</dbReference>
<name>S7RJ98_GLOTA</name>
<dbReference type="RefSeq" id="XP_007868968.1">
    <property type="nucleotide sequence ID" value="XM_007870777.1"/>
</dbReference>
<organism evidence="1 2">
    <name type="scientific">Gloeophyllum trabeum (strain ATCC 11539 / FP-39264 / Madison 617)</name>
    <name type="common">Brown rot fungus</name>
    <dbReference type="NCBI Taxonomy" id="670483"/>
    <lineage>
        <taxon>Eukaryota</taxon>
        <taxon>Fungi</taxon>
        <taxon>Dikarya</taxon>
        <taxon>Basidiomycota</taxon>
        <taxon>Agaricomycotina</taxon>
        <taxon>Agaricomycetes</taxon>
        <taxon>Gloeophyllales</taxon>
        <taxon>Gloeophyllaceae</taxon>
        <taxon>Gloeophyllum</taxon>
    </lineage>
</organism>